<dbReference type="SUPFAM" id="SSF109854">
    <property type="entry name" value="DinB/YfiT-like putative metalloenzymes"/>
    <property type="match status" value="1"/>
</dbReference>
<dbReference type="InterPro" id="IPR024775">
    <property type="entry name" value="DinB-like"/>
</dbReference>
<gene>
    <name evidence="2" type="ORF">ACFPRA_11235</name>
</gene>
<keyword evidence="3" id="KW-1185">Reference proteome</keyword>
<dbReference type="InterPro" id="IPR034660">
    <property type="entry name" value="DinB/YfiT-like"/>
</dbReference>
<reference evidence="3" key="1">
    <citation type="journal article" date="2019" name="Int. J. Syst. Evol. Microbiol.">
        <title>The Global Catalogue of Microorganisms (GCM) 10K type strain sequencing project: providing services to taxonomists for standard genome sequencing and annotation.</title>
        <authorList>
            <consortium name="The Broad Institute Genomics Platform"/>
            <consortium name="The Broad Institute Genome Sequencing Center for Infectious Disease"/>
            <person name="Wu L."/>
            <person name="Ma J."/>
        </authorList>
    </citation>
    <scope>NUCLEOTIDE SEQUENCE [LARGE SCALE GENOMIC DNA]</scope>
    <source>
        <strain evidence="3">CGMCC 4.1434</strain>
    </source>
</reference>
<comment type="caution">
    <text evidence="2">The sequence shown here is derived from an EMBL/GenBank/DDBJ whole genome shotgun (WGS) entry which is preliminary data.</text>
</comment>
<dbReference type="Pfam" id="PF12867">
    <property type="entry name" value="DinB_2"/>
    <property type="match status" value="1"/>
</dbReference>
<proteinExistence type="predicted"/>
<evidence type="ECO:0000313" key="2">
    <source>
        <dbReference type="EMBL" id="MFC5589465.1"/>
    </source>
</evidence>
<dbReference type="RefSeq" id="WP_381434872.1">
    <property type="nucleotide sequence ID" value="NZ_JBHSNO010000005.1"/>
</dbReference>
<name>A0ABW0TJ61_9BACL</name>
<evidence type="ECO:0000313" key="3">
    <source>
        <dbReference type="Proteomes" id="UP001596109"/>
    </source>
</evidence>
<dbReference type="EMBL" id="JBHSNO010000005">
    <property type="protein sequence ID" value="MFC5589465.1"/>
    <property type="molecule type" value="Genomic_DNA"/>
</dbReference>
<protein>
    <submittedName>
        <fullName evidence="2">DinB family protein</fullName>
    </submittedName>
</protein>
<dbReference type="Proteomes" id="UP001596109">
    <property type="component" value="Unassembled WGS sequence"/>
</dbReference>
<organism evidence="2 3">
    <name type="scientific">Sporosarcina soli</name>
    <dbReference type="NCBI Taxonomy" id="334736"/>
    <lineage>
        <taxon>Bacteria</taxon>
        <taxon>Bacillati</taxon>
        <taxon>Bacillota</taxon>
        <taxon>Bacilli</taxon>
        <taxon>Bacillales</taxon>
        <taxon>Caryophanaceae</taxon>
        <taxon>Sporosarcina</taxon>
    </lineage>
</organism>
<feature type="domain" description="DinB-like" evidence="1">
    <location>
        <begin position="9"/>
        <end position="148"/>
    </location>
</feature>
<dbReference type="Gene3D" id="1.20.120.450">
    <property type="entry name" value="dinb family like domain"/>
    <property type="match status" value="1"/>
</dbReference>
<evidence type="ECO:0000259" key="1">
    <source>
        <dbReference type="Pfam" id="PF12867"/>
    </source>
</evidence>
<accession>A0ABW0TJ61</accession>
<sequence length="157" mass="17522">MIEIATLKQLRFARMATLGQLQKSPEGKWDAQPEGFSNTIRWNAGHIFVSMEGLLQKAVPEYNPVNPEWIPLFVTGSSPSKWEGEPPSNEELLTALKAQPERIADFLEGKLDQTLVEPVQIGNIHTMETLDAVVQFIVWHEGVHAGLIQGLNRVVGR</sequence>